<dbReference type="RefSeq" id="WP_127124378.1">
    <property type="nucleotide sequence ID" value="NZ_BHXQ01000018.1"/>
</dbReference>
<keyword evidence="2" id="KW-1185">Reference proteome</keyword>
<comment type="caution">
    <text evidence="1">The sequence shown here is derived from an EMBL/GenBank/DDBJ whole genome shotgun (WGS) entry which is preliminary data.</text>
</comment>
<dbReference type="Proteomes" id="UP000288227">
    <property type="component" value="Unassembled WGS sequence"/>
</dbReference>
<evidence type="ECO:0000313" key="1">
    <source>
        <dbReference type="EMBL" id="GCC53722.1"/>
    </source>
</evidence>
<organism evidence="1 2">
    <name type="scientific">Chryseotalea sanaruensis</name>
    <dbReference type="NCBI Taxonomy" id="2482724"/>
    <lineage>
        <taxon>Bacteria</taxon>
        <taxon>Pseudomonadati</taxon>
        <taxon>Bacteroidota</taxon>
        <taxon>Cytophagia</taxon>
        <taxon>Cytophagales</taxon>
        <taxon>Chryseotaleaceae</taxon>
        <taxon>Chryseotalea</taxon>
    </lineage>
</organism>
<dbReference type="OrthoDB" id="764655at2"/>
<protein>
    <submittedName>
        <fullName evidence="1">Uncharacterized protein</fullName>
    </submittedName>
</protein>
<name>A0A401UFS5_9BACT</name>
<gene>
    <name evidence="1" type="ORF">SanaruYs_39700</name>
</gene>
<evidence type="ECO:0000313" key="2">
    <source>
        <dbReference type="Proteomes" id="UP000288227"/>
    </source>
</evidence>
<accession>A0A401UFS5</accession>
<dbReference type="EMBL" id="BHXQ01000018">
    <property type="protein sequence ID" value="GCC53722.1"/>
    <property type="molecule type" value="Genomic_DNA"/>
</dbReference>
<proteinExistence type="predicted"/>
<reference evidence="1 2" key="1">
    <citation type="submission" date="2018-11" db="EMBL/GenBank/DDBJ databases">
        <title>Chryseotalea sanarue gen. nov., sp., nov., a member of the family Cytophagaceae, isolated from a brackish lake in Hamamatsu Japan.</title>
        <authorList>
            <person name="Maejima Y."/>
            <person name="Iino T."/>
            <person name="Muraguchi Y."/>
            <person name="Fukuda K."/>
            <person name="Ohkuma M."/>
            <person name="Moriuchi R."/>
            <person name="Dohra H."/>
            <person name="Kimbara K."/>
            <person name="Shintani M."/>
        </authorList>
    </citation>
    <scope>NUCLEOTIDE SEQUENCE [LARGE SCALE GENOMIC DNA]</scope>
    <source>
        <strain evidence="1 2">Ys</strain>
    </source>
</reference>
<dbReference type="AlphaFoldDB" id="A0A401UFS5"/>
<sequence length="160" mass="18523">MKLTTISLLTIISLSSWGQNLTGTYNAYYGHSLELRPDSTFRYEWKFDLASSWTTGQWRVSGKKLYLNIKNVYDTLTREGKPDSLVLSSDEKSNRIKGEELVVNLISGGGQNRNVDRITDRLSIKGKRLYLMSKTGQVLRTKESGIWDRRKRPTYYFRVE</sequence>